<dbReference type="EMBL" id="KN830555">
    <property type="protein sequence ID" value="KIK72679.1"/>
    <property type="molecule type" value="Genomic_DNA"/>
</dbReference>
<accession>A0A0D0CYX0</accession>
<reference evidence="2" key="2">
    <citation type="submission" date="2015-01" db="EMBL/GenBank/DDBJ databases">
        <title>Evolutionary Origins and Diversification of the Mycorrhizal Mutualists.</title>
        <authorList>
            <consortium name="DOE Joint Genome Institute"/>
            <consortium name="Mycorrhizal Genomics Consortium"/>
            <person name="Kohler A."/>
            <person name="Kuo A."/>
            <person name="Nagy L.G."/>
            <person name="Floudas D."/>
            <person name="Copeland A."/>
            <person name="Barry K.W."/>
            <person name="Cichocki N."/>
            <person name="Veneault-Fourrey C."/>
            <person name="LaButti K."/>
            <person name="Lindquist E.A."/>
            <person name="Lipzen A."/>
            <person name="Lundell T."/>
            <person name="Morin E."/>
            <person name="Murat C."/>
            <person name="Riley R."/>
            <person name="Ohm R."/>
            <person name="Sun H."/>
            <person name="Tunlid A."/>
            <person name="Henrissat B."/>
            <person name="Grigoriev I.V."/>
            <person name="Hibbett D.S."/>
            <person name="Martin F."/>
        </authorList>
    </citation>
    <scope>NUCLEOTIDE SEQUENCE [LARGE SCALE GENOMIC DNA]</scope>
    <source>
        <strain evidence="2">Ve08.2h10</strain>
    </source>
</reference>
<evidence type="ECO:0000313" key="2">
    <source>
        <dbReference type="Proteomes" id="UP000054538"/>
    </source>
</evidence>
<sequence length="92" mass="10045">MLADVNSGTGTPTPLFRNIGVRMSAFPQPRSSYLRFPTTSEFQLRFSGMSEFVPPVIFCAAQVNSASLEPTPDQVCLLHPPFLRSSAFPPSP</sequence>
<dbReference type="AlphaFoldDB" id="A0A0D0CYX0"/>
<organism evidence="1 2">
    <name type="scientific">Paxillus rubicundulus Ve08.2h10</name>
    <dbReference type="NCBI Taxonomy" id="930991"/>
    <lineage>
        <taxon>Eukaryota</taxon>
        <taxon>Fungi</taxon>
        <taxon>Dikarya</taxon>
        <taxon>Basidiomycota</taxon>
        <taxon>Agaricomycotina</taxon>
        <taxon>Agaricomycetes</taxon>
        <taxon>Agaricomycetidae</taxon>
        <taxon>Boletales</taxon>
        <taxon>Paxilineae</taxon>
        <taxon>Paxillaceae</taxon>
        <taxon>Paxillus</taxon>
    </lineage>
</organism>
<dbReference type="HOGENOM" id="CLU_2413952_0_0_1"/>
<gene>
    <name evidence="1" type="ORF">PAXRUDRAFT_21705</name>
</gene>
<protein>
    <submittedName>
        <fullName evidence="1">Uncharacterized protein</fullName>
    </submittedName>
</protein>
<keyword evidence="2" id="KW-1185">Reference proteome</keyword>
<name>A0A0D0CYX0_9AGAM</name>
<dbReference type="Proteomes" id="UP000054538">
    <property type="component" value="Unassembled WGS sequence"/>
</dbReference>
<reference evidence="1 2" key="1">
    <citation type="submission" date="2014-04" db="EMBL/GenBank/DDBJ databases">
        <authorList>
            <consortium name="DOE Joint Genome Institute"/>
            <person name="Kuo A."/>
            <person name="Kohler A."/>
            <person name="Jargeat P."/>
            <person name="Nagy L.G."/>
            <person name="Floudas D."/>
            <person name="Copeland A."/>
            <person name="Barry K.W."/>
            <person name="Cichocki N."/>
            <person name="Veneault-Fourrey C."/>
            <person name="LaButti K."/>
            <person name="Lindquist E.A."/>
            <person name="Lipzen A."/>
            <person name="Lundell T."/>
            <person name="Morin E."/>
            <person name="Murat C."/>
            <person name="Sun H."/>
            <person name="Tunlid A."/>
            <person name="Henrissat B."/>
            <person name="Grigoriev I.V."/>
            <person name="Hibbett D.S."/>
            <person name="Martin F."/>
            <person name="Nordberg H.P."/>
            <person name="Cantor M.N."/>
            <person name="Hua S.X."/>
        </authorList>
    </citation>
    <scope>NUCLEOTIDE SEQUENCE [LARGE SCALE GENOMIC DNA]</scope>
    <source>
        <strain evidence="1 2">Ve08.2h10</strain>
    </source>
</reference>
<dbReference type="InParanoid" id="A0A0D0CYX0"/>
<evidence type="ECO:0000313" key="1">
    <source>
        <dbReference type="EMBL" id="KIK72679.1"/>
    </source>
</evidence>
<proteinExistence type="predicted"/>